<name>A0A1X7JAC4_9BACT</name>
<keyword evidence="6" id="KW-1185">Reference proteome</keyword>
<dbReference type="RefSeq" id="WP_085516504.1">
    <property type="nucleotide sequence ID" value="NZ_FXAW01000002.1"/>
</dbReference>
<feature type="binding site" evidence="3">
    <location>
        <position position="14"/>
    </location>
    <ligand>
        <name>substrate</name>
    </ligand>
</feature>
<evidence type="ECO:0000256" key="1">
    <source>
        <dbReference type="ARBA" id="ARBA00010219"/>
    </source>
</evidence>
<evidence type="ECO:0000313" key="5">
    <source>
        <dbReference type="EMBL" id="SMG24788.1"/>
    </source>
</evidence>
<feature type="binding site" evidence="3">
    <location>
        <begin position="190"/>
        <end position="191"/>
    </location>
    <ligand>
        <name>substrate</name>
    </ligand>
</feature>
<evidence type="ECO:0000313" key="6">
    <source>
        <dbReference type="Proteomes" id="UP000193804"/>
    </source>
</evidence>
<dbReference type="Pfam" id="PF01678">
    <property type="entry name" value="DAP_epimerase"/>
    <property type="match status" value="2"/>
</dbReference>
<reference evidence="6" key="1">
    <citation type="submission" date="2017-04" db="EMBL/GenBank/DDBJ databases">
        <authorList>
            <person name="Varghese N."/>
            <person name="Submissions S."/>
        </authorList>
    </citation>
    <scope>NUCLEOTIDE SEQUENCE [LARGE SCALE GENOMIC DNA]</scope>
    <source>
        <strain evidence="6">DSM 4125</strain>
    </source>
</reference>
<dbReference type="PANTHER" id="PTHR31689:SF0">
    <property type="entry name" value="DIAMINOPIMELATE EPIMERASE"/>
    <property type="match status" value="1"/>
</dbReference>
<evidence type="ECO:0000256" key="4">
    <source>
        <dbReference type="NCBIfam" id="TIGR00652"/>
    </source>
</evidence>
<proteinExistence type="inferred from homology"/>
<dbReference type="GO" id="GO:0005829">
    <property type="term" value="C:cytosol"/>
    <property type="evidence" value="ECO:0007669"/>
    <property type="project" value="TreeGrafter"/>
</dbReference>
<dbReference type="EC" id="5.1.1.7" evidence="3 4"/>
<dbReference type="Gene3D" id="3.10.310.10">
    <property type="entry name" value="Diaminopimelate Epimerase, Chain A, domain 1"/>
    <property type="match status" value="2"/>
</dbReference>
<feature type="binding site" evidence="3">
    <location>
        <position position="66"/>
    </location>
    <ligand>
        <name>substrate</name>
    </ligand>
</feature>
<dbReference type="InterPro" id="IPR001653">
    <property type="entry name" value="DAP_epimerase_DapF"/>
</dbReference>
<feature type="active site" description="Proton acceptor" evidence="3">
    <location>
        <position position="200"/>
    </location>
</feature>
<feature type="binding site" evidence="3">
    <location>
        <begin position="201"/>
        <end position="202"/>
    </location>
    <ligand>
        <name>substrate</name>
    </ligand>
</feature>
<dbReference type="GO" id="GO:0008837">
    <property type="term" value="F:diaminopimelate epimerase activity"/>
    <property type="evidence" value="ECO:0007669"/>
    <property type="project" value="UniProtKB-UniRule"/>
</dbReference>
<comment type="similarity">
    <text evidence="1 3">Belongs to the diaminopimelate epimerase family.</text>
</comment>
<keyword evidence="3" id="KW-0028">Amino-acid biosynthesis</keyword>
<dbReference type="AlphaFoldDB" id="A0A1X7JAC4"/>
<organism evidence="5 6">
    <name type="scientific">Marivirga sericea</name>
    <dbReference type="NCBI Taxonomy" id="1028"/>
    <lineage>
        <taxon>Bacteria</taxon>
        <taxon>Pseudomonadati</taxon>
        <taxon>Bacteroidota</taxon>
        <taxon>Cytophagia</taxon>
        <taxon>Cytophagales</taxon>
        <taxon>Marivirgaceae</taxon>
        <taxon>Marivirga</taxon>
    </lineage>
</organism>
<keyword evidence="2 3" id="KW-0413">Isomerase</keyword>
<dbReference type="PANTHER" id="PTHR31689">
    <property type="entry name" value="DIAMINOPIMELATE EPIMERASE, CHLOROPLASTIC"/>
    <property type="match status" value="1"/>
</dbReference>
<comment type="catalytic activity">
    <reaction evidence="3">
        <text>(2S,6S)-2,6-diaminopimelate = meso-2,6-diaminopimelate</text>
        <dbReference type="Rhea" id="RHEA:15393"/>
        <dbReference type="ChEBI" id="CHEBI:57609"/>
        <dbReference type="ChEBI" id="CHEBI:57791"/>
        <dbReference type="EC" id="5.1.1.7"/>
    </reaction>
</comment>
<dbReference type="EMBL" id="FXAW01000002">
    <property type="protein sequence ID" value="SMG24788.1"/>
    <property type="molecule type" value="Genomic_DNA"/>
</dbReference>
<keyword evidence="3" id="KW-0963">Cytoplasm</keyword>
<dbReference type="STRING" id="1028.SAMN05661096_01496"/>
<feature type="site" description="Could be important to modulate the pK values of the two catalytic cysteine residues" evidence="3">
    <location>
        <position position="190"/>
    </location>
</feature>
<feature type="active site" description="Proton donor" evidence="3">
    <location>
        <position position="74"/>
    </location>
</feature>
<sequence length="259" mass="28532">MASIEFYKYQGTGNDFVVVDNRSQKLYRNDKSIAQKLCDRKFGVGSDGLILIEDHEEYDFEMIFFNPDGSQSMCGNGSRCAVKFAQFLGIIGNQTTFLSTDGVHEASIDGDIVRLSMQDVAQGKINTFPEHFTINTGSPHYVIFASNIKDKNVKEEGASIRYSEEFAVDGINVNFVEKQSENKISVRTYERGVEDETLSCGTGVTACAIAHVLHGGASPVQIETLGGQLSVEFELEKSSAKRVWLTGPAKNVFKGEIEL</sequence>
<comment type="pathway">
    <text evidence="3">Amino-acid biosynthesis; L-lysine biosynthesis via DAP pathway; DL-2,6-diaminopimelate from LL-2,6-diaminopimelate: step 1/1.</text>
</comment>
<dbReference type="HAMAP" id="MF_00197">
    <property type="entry name" value="DAP_epimerase"/>
    <property type="match status" value="1"/>
</dbReference>
<dbReference type="Proteomes" id="UP000193804">
    <property type="component" value="Unassembled WGS sequence"/>
</dbReference>
<evidence type="ECO:0000256" key="3">
    <source>
        <dbReference type="HAMAP-Rule" id="MF_00197"/>
    </source>
</evidence>
<keyword evidence="3" id="KW-0457">Lysine biosynthesis</keyword>
<gene>
    <name evidence="3" type="primary">dapF</name>
    <name evidence="5" type="ORF">SAMN05661096_01496</name>
</gene>
<comment type="subcellular location">
    <subcellularLocation>
        <location evidence="3">Cytoplasm</location>
    </subcellularLocation>
</comment>
<dbReference type="SUPFAM" id="SSF54506">
    <property type="entry name" value="Diaminopimelate epimerase-like"/>
    <property type="match status" value="2"/>
</dbReference>
<protein>
    <recommendedName>
        <fullName evidence="3 4">Diaminopimelate epimerase</fullName>
        <shortName evidence="3">DAP epimerase</shortName>
        <ecNumber evidence="3 4">5.1.1.7</ecNumber>
    </recommendedName>
    <alternativeName>
        <fullName evidence="3">PLP-independent amino acid racemase</fullName>
    </alternativeName>
</protein>
<dbReference type="NCBIfam" id="TIGR00652">
    <property type="entry name" value="DapF"/>
    <property type="match status" value="1"/>
</dbReference>
<feature type="binding site" evidence="3">
    <location>
        <position position="172"/>
    </location>
    <ligand>
        <name>substrate</name>
    </ligand>
</feature>
<feature type="binding site" evidence="3">
    <location>
        <begin position="75"/>
        <end position="76"/>
    </location>
    <ligand>
        <name>substrate</name>
    </ligand>
</feature>
<evidence type="ECO:0000256" key="2">
    <source>
        <dbReference type="ARBA" id="ARBA00023235"/>
    </source>
</evidence>
<accession>A0A1X7JAC4</accession>
<comment type="function">
    <text evidence="3">Catalyzes the stereoinversion of LL-2,6-diaminopimelate (L,L-DAP) to meso-diaminopimelate (meso-DAP), a precursor of L-lysine and an essential component of the bacterial peptidoglycan.</text>
</comment>
<dbReference type="UniPathway" id="UPA00034">
    <property type="reaction ID" value="UER00025"/>
</dbReference>
<dbReference type="OrthoDB" id="9805408at2"/>
<dbReference type="GO" id="GO:0009089">
    <property type="term" value="P:lysine biosynthetic process via diaminopimelate"/>
    <property type="evidence" value="ECO:0007669"/>
    <property type="project" value="UniProtKB-UniRule"/>
</dbReference>
<comment type="caution">
    <text evidence="3">Lacks conserved residue(s) required for the propagation of feature annotation.</text>
</comment>
<feature type="site" description="Could be important to modulate the pK values of the two catalytic cysteine residues" evidence="3">
    <location>
        <position position="140"/>
    </location>
</feature>
<comment type="subunit">
    <text evidence="3">Homodimer.</text>
</comment>